<evidence type="ECO:0000313" key="2">
    <source>
        <dbReference type="Proteomes" id="UP000391919"/>
    </source>
</evidence>
<comment type="caution">
    <text evidence="1">The sequence shown here is derived from an EMBL/GenBank/DDBJ whole genome shotgun (WGS) entry which is preliminary data.</text>
</comment>
<keyword evidence="2" id="KW-1185">Reference proteome</keyword>
<sequence>MGFLNSFQRYHPLIGLKFKVLLPLNHDDLPQTPFDLNGCLEMVYWLTLSISYRSLTTTPICLLISPAFIEWAEFRNLCMLERKFYGRNF</sequence>
<protein>
    <submittedName>
        <fullName evidence="1">Uncharacterized protein</fullName>
    </submittedName>
</protein>
<accession>A0A5J4JKC0</accession>
<proteinExistence type="predicted"/>
<name>A0A5J4JKC0_9BACI</name>
<dbReference type="AlphaFoldDB" id="A0A5J4JKC0"/>
<evidence type="ECO:0000313" key="1">
    <source>
        <dbReference type="EMBL" id="GER71135.1"/>
    </source>
</evidence>
<gene>
    <name evidence="1" type="ORF">BpJC7_24380</name>
</gene>
<dbReference type="EMBL" id="BKZQ01000037">
    <property type="protein sequence ID" value="GER71135.1"/>
    <property type="molecule type" value="Genomic_DNA"/>
</dbReference>
<organism evidence="1 2">
    <name type="scientific">Weizmannia acidilactici</name>
    <dbReference type="NCBI Taxonomy" id="2607726"/>
    <lineage>
        <taxon>Bacteria</taxon>
        <taxon>Bacillati</taxon>
        <taxon>Bacillota</taxon>
        <taxon>Bacilli</taxon>
        <taxon>Bacillales</taxon>
        <taxon>Bacillaceae</taxon>
        <taxon>Heyndrickxia</taxon>
    </lineage>
</organism>
<dbReference type="Proteomes" id="UP000391919">
    <property type="component" value="Unassembled WGS sequence"/>
</dbReference>
<reference evidence="1 2" key="1">
    <citation type="submission" date="2019-09" db="EMBL/GenBank/DDBJ databases">
        <title>Draft genome sequence of Bacillus sp. JC-7.</title>
        <authorList>
            <person name="Tanaka N."/>
            <person name="Shiwa Y."/>
            <person name="Fujita N."/>
            <person name="Tanasupawat S."/>
        </authorList>
    </citation>
    <scope>NUCLEOTIDE SEQUENCE [LARGE SCALE GENOMIC DNA]</scope>
    <source>
        <strain evidence="1 2">JC-7</strain>
    </source>
</reference>